<dbReference type="EnsemblPlants" id="ORUFI12G00270.1">
    <property type="protein sequence ID" value="ORUFI12G00270.1"/>
    <property type="gene ID" value="ORUFI12G00270"/>
</dbReference>
<evidence type="ECO:0000313" key="3">
    <source>
        <dbReference type="Proteomes" id="UP000008022"/>
    </source>
</evidence>
<dbReference type="Gramene" id="ORUFI12G00270.1">
    <property type="protein sequence ID" value="ORUFI12G00270.1"/>
    <property type="gene ID" value="ORUFI12G00270"/>
</dbReference>
<dbReference type="Proteomes" id="UP000008022">
    <property type="component" value="Unassembled WGS sequence"/>
</dbReference>
<proteinExistence type="predicted"/>
<dbReference type="HOGENOM" id="CLU_922526_0_0_1"/>
<feature type="compositionally biased region" description="Polar residues" evidence="1">
    <location>
        <begin position="196"/>
        <end position="205"/>
    </location>
</feature>
<evidence type="ECO:0000256" key="1">
    <source>
        <dbReference type="SAM" id="MobiDB-lite"/>
    </source>
</evidence>
<feature type="region of interest" description="Disordered" evidence="1">
    <location>
        <begin position="131"/>
        <end position="205"/>
    </location>
</feature>
<name>A0A0E0RCK5_ORYRU</name>
<protein>
    <submittedName>
        <fullName evidence="2">Uncharacterized protein</fullName>
    </submittedName>
</protein>
<feature type="compositionally biased region" description="Gly residues" evidence="1">
    <location>
        <begin position="66"/>
        <end position="81"/>
    </location>
</feature>
<accession>A0A0E0RCK5</accession>
<dbReference type="AlphaFoldDB" id="A0A0E0RCK5"/>
<reference evidence="3" key="1">
    <citation type="submission" date="2013-06" db="EMBL/GenBank/DDBJ databases">
        <authorList>
            <person name="Zhao Q."/>
        </authorList>
    </citation>
    <scope>NUCLEOTIDE SEQUENCE</scope>
    <source>
        <strain evidence="3">cv. W1943</strain>
    </source>
</reference>
<feature type="compositionally biased region" description="Basic and acidic residues" evidence="1">
    <location>
        <begin position="179"/>
        <end position="195"/>
    </location>
</feature>
<sequence length="302" mass="31482">MPSLVEGDEGGRGKTRGWSSVLGLLPTQRVSRIDPPVQALVETRPPAPPRHLRRLDASHPLSPVRLGGGAGGGGRGGGGGGRGERRGAPSARCCRGVVAESSPSPVVGGVVARSGALPRRRLRPPRRAAIADLSAPPPSPTFQPSQIWGGRGNLHSGGRRLKHPYPHNGFLPPAPGRKGAGDARSSEGTACERNETASTGGTTQRHALPVTNYSVNLQEGGPHLCNVAFTDSFVQFPDPISWATLVGIGSPPSAYDLYSSQNMYGAIISISLLGRFSVNNISSSGQHSPQNICKLLSSMQIV</sequence>
<reference evidence="2" key="2">
    <citation type="submission" date="2015-06" db="UniProtKB">
        <authorList>
            <consortium name="EnsemblPlants"/>
        </authorList>
    </citation>
    <scope>IDENTIFICATION</scope>
</reference>
<organism evidence="2 3">
    <name type="scientific">Oryza rufipogon</name>
    <name type="common">Brownbeard rice</name>
    <name type="synonym">Asian wild rice</name>
    <dbReference type="NCBI Taxonomy" id="4529"/>
    <lineage>
        <taxon>Eukaryota</taxon>
        <taxon>Viridiplantae</taxon>
        <taxon>Streptophyta</taxon>
        <taxon>Embryophyta</taxon>
        <taxon>Tracheophyta</taxon>
        <taxon>Spermatophyta</taxon>
        <taxon>Magnoliopsida</taxon>
        <taxon>Liliopsida</taxon>
        <taxon>Poales</taxon>
        <taxon>Poaceae</taxon>
        <taxon>BOP clade</taxon>
        <taxon>Oryzoideae</taxon>
        <taxon>Oryzeae</taxon>
        <taxon>Oryzinae</taxon>
        <taxon>Oryza</taxon>
    </lineage>
</organism>
<evidence type="ECO:0000313" key="2">
    <source>
        <dbReference type="EnsemblPlants" id="ORUFI12G00270.1"/>
    </source>
</evidence>
<feature type="region of interest" description="Disordered" evidence="1">
    <location>
        <begin position="35"/>
        <end position="90"/>
    </location>
</feature>
<keyword evidence="3" id="KW-1185">Reference proteome</keyword>